<accession>A0A116L0R1</accession>
<sequence>MQEWIVVDQFGNGSGKELDLSKKSSSSHPRTVD</sequence>
<gene>
    <name evidence="2" type="ORF">ERS132416_00235</name>
</gene>
<organism evidence="2 3">
    <name type="scientific">Streptococcus suis</name>
    <dbReference type="NCBI Taxonomy" id="1307"/>
    <lineage>
        <taxon>Bacteria</taxon>
        <taxon>Bacillati</taxon>
        <taxon>Bacillota</taxon>
        <taxon>Bacilli</taxon>
        <taxon>Lactobacillales</taxon>
        <taxon>Streptococcaceae</taxon>
        <taxon>Streptococcus</taxon>
    </lineage>
</organism>
<dbReference type="AlphaFoldDB" id="A0A116L0R1"/>
<evidence type="ECO:0000313" key="2">
    <source>
        <dbReference type="EMBL" id="CYU66827.1"/>
    </source>
</evidence>
<evidence type="ECO:0000313" key="3">
    <source>
        <dbReference type="Proteomes" id="UP000073494"/>
    </source>
</evidence>
<proteinExistence type="predicted"/>
<dbReference type="Proteomes" id="UP000073494">
    <property type="component" value="Unassembled WGS sequence"/>
</dbReference>
<reference evidence="2 3" key="1">
    <citation type="submission" date="2016-02" db="EMBL/GenBank/DDBJ databases">
        <authorList>
            <consortium name="Pathogen Informatics"/>
        </authorList>
    </citation>
    <scope>NUCLEOTIDE SEQUENCE [LARGE SCALE GENOMIC DNA]</scope>
    <source>
        <strain evidence="2 3">LSS54</strain>
    </source>
</reference>
<dbReference type="EMBL" id="FIHD01000002">
    <property type="protein sequence ID" value="CYU66827.1"/>
    <property type="molecule type" value="Genomic_DNA"/>
</dbReference>
<evidence type="ECO:0000256" key="1">
    <source>
        <dbReference type="SAM" id="MobiDB-lite"/>
    </source>
</evidence>
<feature type="region of interest" description="Disordered" evidence="1">
    <location>
        <begin position="12"/>
        <end position="33"/>
    </location>
</feature>
<protein>
    <submittedName>
        <fullName evidence="2">Uncharacterized protein</fullName>
    </submittedName>
</protein>
<name>A0A116L0R1_STRSU</name>